<dbReference type="KEGG" id="php:PhaeoP97_01750"/>
<organism evidence="1 2">
    <name type="scientific">Phaeobacter porticola</name>
    <dbReference type="NCBI Taxonomy" id="1844006"/>
    <lineage>
        <taxon>Bacteria</taxon>
        <taxon>Pseudomonadati</taxon>
        <taxon>Pseudomonadota</taxon>
        <taxon>Alphaproteobacteria</taxon>
        <taxon>Rhodobacterales</taxon>
        <taxon>Roseobacteraceae</taxon>
        <taxon>Phaeobacter</taxon>
    </lineage>
</organism>
<gene>
    <name evidence="1" type="ORF">PhaeoP97_01750</name>
</gene>
<dbReference type="EMBL" id="CP016364">
    <property type="protein sequence ID" value="APG47163.1"/>
    <property type="molecule type" value="Genomic_DNA"/>
</dbReference>
<evidence type="ECO:0000313" key="2">
    <source>
        <dbReference type="Proteomes" id="UP000183859"/>
    </source>
</evidence>
<dbReference type="RefSeq" id="WP_072504735.1">
    <property type="nucleotide sequence ID" value="NZ_CP016364.1"/>
</dbReference>
<reference evidence="2" key="1">
    <citation type="submission" date="2016-07" db="EMBL/GenBank/DDBJ databases">
        <title>Phaeobacter portensis sp. nov., a tropodithietic acid producing bacterium isolated from a German harbor.</title>
        <authorList>
            <person name="Freese H.M."/>
            <person name="Bunk B."/>
            <person name="Breider S."/>
            <person name="Brinkhoff T."/>
        </authorList>
    </citation>
    <scope>NUCLEOTIDE SEQUENCE [LARGE SCALE GENOMIC DNA]</scope>
    <source>
        <strain evidence="2">P97</strain>
    </source>
</reference>
<protein>
    <submittedName>
        <fullName evidence="1">Uncharacterized protein</fullName>
    </submittedName>
</protein>
<dbReference type="Proteomes" id="UP000183859">
    <property type="component" value="Chromosome"/>
</dbReference>
<sequence length="81" mass="8941">MEFCTGSIIDPCRHVYVRFGLGAVIYLVEAEGRFVPHHVRSMMVGGCTCGEGLLHPLLVQHGTAVRLADFTTLQRSLSARR</sequence>
<dbReference type="OrthoDB" id="10011943at2"/>
<evidence type="ECO:0000313" key="1">
    <source>
        <dbReference type="EMBL" id="APG47163.1"/>
    </source>
</evidence>
<name>A0A1L3I4V7_9RHOB</name>
<dbReference type="AlphaFoldDB" id="A0A1L3I4V7"/>
<accession>A0A1L3I4V7</accession>
<proteinExistence type="predicted"/>
<keyword evidence="2" id="KW-1185">Reference proteome</keyword>